<reference evidence="1" key="1">
    <citation type="submission" date="2023-10" db="EMBL/GenBank/DDBJ databases">
        <authorList>
            <person name="Chen Y."/>
            <person name="Shah S."/>
            <person name="Dougan E. K."/>
            <person name="Thang M."/>
            <person name="Chan C."/>
        </authorList>
    </citation>
    <scope>NUCLEOTIDE SEQUENCE [LARGE SCALE GENOMIC DNA]</scope>
</reference>
<organism evidence="1 2">
    <name type="scientific">Prorocentrum cordatum</name>
    <dbReference type="NCBI Taxonomy" id="2364126"/>
    <lineage>
        <taxon>Eukaryota</taxon>
        <taxon>Sar</taxon>
        <taxon>Alveolata</taxon>
        <taxon>Dinophyceae</taxon>
        <taxon>Prorocentrales</taxon>
        <taxon>Prorocentraceae</taxon>
        <taxon>Prorocentrum</taxon>
    </lineage>
</organism>
<dbReference type="PANTHER" id="PTHR31212">
    <property type="entry name" value="ALPHA-KETOGLUTARATE-DEPENDENT DIOXYGENASE ALKB HOMOLOG 3"/>
    <property type="match status" value="1"/>
</dbReference>
<dbReference type="InterPro" id="IPR032854">
    <property type="entry name" value="ALKBH3"/>
</dbReference>
<dbReference type="SUPFAM" id="SSF51197">
    <property type="entry name" value="Clavaminate synthase-like"/>
    <property type="match status" value="1"/>
</dbReference>
<sequence length="792" mass="86670">MSGSLSSARAEGAAVLAFVKHALPTWARALLSLLFLLPGGTAPCGWKWCAGVVEEQTALRHTSAQVLASRVQLGFPTRRESMAATPGAGGGPRTACPPCWSVLALRKALRLAVASLTPSVSSVAQEEALGADGEAWISRGNNILIMLSKVEEGSLEWELSRDFCGAVVTNLSCMPCLSNMHVYLCGDVSKASSLKLESAERVFVIREASHGHGQADSWPVVCMGRVPILVHGVGVYYRRLFDLDLDYFKRIRSEHAFQTLTESTKPGTAHRTGIYLTPVECEGEDVHFRLLRCSSNFSGPTVNFGKSDTDIVTALNVEAASIFKNPAPLNHVLAQIYHNQPATGGKKQTKAKIKAHSDKTKDMPSNGLMAFCTFYDDLERLKPLSTDTFDFGLKGVSGLTKLHFRLKPGAKERPGCALKSEFSVILYPNSVFFMPLSTNRLYTHEIRPSAMDAHLLPTRLGYVVRCSAAEALHKGGQTFLKMPAGSLAPLEQPEPRGVHILRALYAEENSTDDVIDYSKHGPLLFSMNRGDYLRPAVHNTANEFRSLLVRTDGNLFDQLFRSVQFEQVGKGRLGTVLTKPDVARGTPIVRTTTKYGSPAQSFGSVHDRLAQNIQECASLPGGFNNALIESYTNAYTTMGFHSDQDLDLEEGSSIAVFSCYQHPELANPPRKLIVEPKGPGGGTFEVPLVHNSVVVFSLDTNRRFRHKIVLDTAANPPANQWLGVTLRTSKTFVQFRDGQTCFEDGTPLTLANGNQRREFLHLRGGENKGTNFAYPRLTYTISESDMMPPLPV</sequence>
<name>A0ABN9PXE7_9DINO</name>
<dbReference type="Proteomes" id="UP001189429">
    <property type="component" value="Unassembled WGS sequence"/>
</dbReference>
<dbReference type="InterPro" id="IPR037151">
    <property type="entry name" value="AlkB-like_sf"/>
</dbReference>
<protein>
    <recommendedName>
        <fullName evidence="3">Fe2OG dioxygenase domain-containing protein</fullName>
    </recommendedName>
</protein>
<accession>A0ABN9PXE7</accession>
<gene>
    <name evidence="1" type="ORF">PCOR1329_LOCUS4971</name>
</gene>
<dbReference type="Gene3D" id="2.60.120.590">
    <property type="entry name" value="Alpha-ketoglutarate-dependent dioxygenase AlkB-like"/>
    <property type="match status" value="2"/>
</dbReference>
<evidence type="ECO:0000313" key="2">
    <source>
        <dbReference type="Proteomes" id="UP001189429"/>
    </source>
</evidence>
<evidence type="ECO:0000313" key="1">
    <source>
        <dbReference type="EMBL" id="CAK0795253.1"/>
    </source>
</evidence>
<proteinExistence type="predicted"/>
<evidence type="ECO:0008006" key="3">
    <source>
        <dbReference type="Google" id="ProtNLM"/>
    </source>
</evidence>
<dbReference type="EMBL" id="CAUYUJ010001298">
    <property type="protein sequence ID" value="CAK0795253.1"/>
    <property type="molecule type" value="Genomic_DNA"/>
</dbReference>
<comment type="caution">
    <text evidence="1">The sequence shown here is derived from an EMBL/GenBank/DDBJ whole genome shotgun (WGS) entry which is preliminary data.</text>
</comment>
<keyword evidence="2" id="KW-1185">Reference proteome</keyword>
<dbReference type="PANTHER" id="PTHR31212:SF4">
    <property type="entry name" value="ALPHA-KETOGLUTARATE-DEPENDENT DIOXYGENASE ALKB HOMOLOG 3"/>
    <property type="match status" value="1"/>
</dbReference>